<dbReference type="AlphaFoldDB" id="W0RPN1"/>
<protein>
    <submittedName>
        <fullName evidence="3">Phosphoesterase RecJ domain protein</fullName>
    </submittedName>
</protein>
<gene>
    <name evidence="3" type="ORF">J421_3916</name>
</gene>
<dbReference type="KEGG" id="gba:J421_3916"/>
<evidence type="ECO:0000259" key="2">
    <source>
        <dbReference type="Pfam" id="PF02272"/>
    </source>
</evidence>
<evidence type="ECO:0000313" key="4">
    <source>
        <dbReference type="Proteomes" id="UP000019151"/>
    </source>
</evidence>
<dbReference type="Pfam" id="PF02272">
    <property type="entry name" value="DHHA1"/>
    <property type="match status" value="1"/>
</dbReference>
<dbReference type="InParanoid" id="W0RPN1"/>
<dbReference type="RefSeq" id="WP_025412901.1">
    <property type="nucleotide sequence ID" value="NZ_CP007128.1"/>
</dbReference>
<dbReference type="InterPro" id="IPR051319">
    <property type="entry name" value="Oligoribo/pAp-PDE_c-di-AMP_PDE"/>
</dbReference>
<dbReference type="HOGENOM" id="CLU_039720_0_0_0"/>
<dbReference type="STRING" id="861299.J421_3916"/>
<feature type="domain" description="DHHA1" evidence="2">
    <location>
        <begin position="256"/>
        <end position="336"/>
    </location>
</feature>
<dbReference type="Proteomes" id="UP000019151">
    <property type="component" value="Chromosome"/>
</dbReference>
<dbReference type="GO" id="GO:0003676">
    <property type="term" value="F:nucleic acid binding"/>
    <property type="evidence" value="ECO:0007669"/>
    <property type="project" value="InterPro"/>
</dbReference>
<dbReference type="InterPro" id="IPR001667">
    <property type="entry name" value="DDH_dom"/>
</dbReference>
<evidence type="ECO:0000259" key="1">
    <source>
        <dbReference type="Pfam" id="PF01368"/>
    </source>
</evidence>
<dbReference type="SUPFAM" id="SSF64182">
    <property type="entry name" value="DHH phosphoesterases"/>
    <property type="match status" value="1"/>
</dbReference>
<dbReference type="Gene3D" id="3.10.310.30">
    <property type="match status" value="1"/>
</dbReference>
<evidence type="ECO:0000313" key="3">
    <source>
        <dbReference type="EMBL" id="AHG91453.1"/>
    </source>
</evidence>
<dbReference type="OrthoDB" id="9803668at2"/>
<sequence>MTSVLSGTADLLAVPPAREAALRALAVQLKSGMRVALSTHINADGDGCGSEAGMAHLLRQLGIDAHVVNPTPWPDMYRFMLDGGVVDESPRGADALKRIDGLIVLDISDVKRLGVLAESVRALRVPKMVIDHHIATDEPAGSVAVSDTAACATGELVFDFARVLGLELTPEIGTALYAAILTDTGGFRFSNTSPRCHAIAGQLLATGVDPEEMYRRVYASVPVGKLALLREALGTLDVDAARGLAWISVPAGAMERHNVRAEDLDGIVEHPRSIAGTRLALFFRDLGHNRVKVSFRSTGEVDVNALAREFGGGGHAKASGALIAGSLDDVEQRVVDASRAYLDSLSNG</sequence>
<name>W0RPN1_9BACT</name>
<dbReference type="InterPro" id="IPR038763">
    <property type="entry name" value="DHH_sf"/>
</dbReference>
<dbReference type="PANTHER" id="PTHR47618:SF1">
    <property type="entry name" value="BIFUNCTIONAL OLIGORIBONUCLEASE AND PAP PHOSPHATASE NRNA"/>
    <property type="match status" value="1"/>
</dbReference>
<dbReference type="PANTHER" id="PTHR47618">
    <property type="entry name" value="BIFUNCTIONAL OLIGORIBONUCLEASE AND PAP PHOSPHATASE NRNA"/>
    <property type="match status" value="1"/>
</dbReference>
<dbReference type="Gene3D" id="3.90.1640.10">
    <property type="entry name" value="inorganic pyrophosphatase (n-terminal core)"/>
    <property type="match status" value="1"/>
</dbReference>
<dbReference type="EMBL" id="CP007128">
    <property type="protein sequence ID" value="AHG91453.1"/>
    <property type="molecule type" value="Genomic_DNA"/>
</dbReference>
<keyword evidence="4" id="KW-1185">Reference proteome</keyword>
<accession>W0RPN1</accession>
<proteinExistence type="predicted"/>
<reference evidence="3 4" key="1">
    <citation type="journal article" date="2014" name="Genome Announc.">
        <title>Genome Sequence and Methylome of Soil Bacterium Gemmatirosa kalamazoonensis KBS708T, a Member of the Rarely Cultivated Gemmatimonadetes Phylum.</title>
        <authorList>
            <person name="Debruyn J.M."/>
            <person name="Radosevich M."/>
            <person name="Wommack K.E."/>
            <person name="Polson S.W."/>
            <person name="Hauser L.J."/>
            <person name="Fawaz M.N."/>
            <person name="Korlach J."/>
            <person name="Tsai Y.C."/>
        </authorList>
    </citation>
    <scope>NUCLEOTIDE SEQUENCE [LARGE SCALE GENOMIC DNA]</scope>
    <source>
        <strain evidence="3 4">KBS708</strain>
    </source>
</reference>
<organism evidence="3 4">
    <name type="scientific">Gemmatirosa kalamazoonensis</name>
    <dbReference type="NCBI Taxonomy" id="861299"/>
    <lineage>
        <taxon>Bacteria</taxon>
        <taxon>Pseudomonadati</taxon>
        <taxon>Gemmatimonadota</taxon>
        <taxon>Gemmatimonadia</taxon>
        <taxon>Gemmatimonadales</taxon>
        <taxon>Gemmatimonadaceae</taxon>
        <taxon>Gemmatirosa</taxon>
    </lineage>
</organism>
<dbReference type="FunCoup" id="W0RPN1">
    <property type="interactions" value="86"/>
</dbReference>
<dbReference type="Pfam" id="PF01368">
    <property type="entry name" value="DHH"/>
    <property type="match status" value="1"/>
</dbReference>
<feature type="domain" description="DDH" evidence="1">
    <location>
        <begin position="35"/>
        <end position="180"/>
    </location>
</feature>
<dbReference type="eggNOG" id="COG0618">
    <property type="taxonomic scope" value="Bacteria"/>
</dbReference>
<dbReference type="PATRIC" id="fig|861299.3.peg.3973"/>
<dbReference type="InterPro" id="IPR003156">
    <property type="entry name" value="DHHA1_dom"/>
</dbReference>